<protein>
    <submittedName>
        <fullName evidence="3">Kinase-like protein</fullName>
    </submittedName>
</protein>
<dbReference type="Proteomes" id="UP000232722">
    <property type="component" value="Unassembled WGS sequence"/>
</dbReference>
<dbReference type="Gene3D" id="1.25.40.10">
    <property type="entry name" value="Tetratricopeptide repeat domain"/>
    <property type="match status" value="1"/>
</dbReference>
<dbReference type="SMART" id="SM00671">
    <property type="entry name" value="SEL1"/>
    <property type="match status" value="3"/>
</dbReference>
<dbReference type="Pfam" id="PF07714">
    <property type="entry name" value="PK_Tyr_Ser-Thr"/>
    <property type="match status" value="1"/>
</dbReference>
<evidence type="ECO:0000256" key="1">
    <source>
        <dbReference type="SAM" id="MobiDB-lite"/>
    </source>
</evidence>
<dbReference type="PROSITE" id="PS00108">
    <property type="entry name" value="PROTEIN_KINASE_ST"/>
    <property type="match status" value="1"/>
</dbReference>
<dbReference type="InterPro" id="IPR050167">
    <property type="entry name" value="Ser_Thr_protein_kinase"/>
</dbReference>
<dbReference type="InterPro" id="IPR036537">
    <property type="entry name" value="Adaptor_Cbl_N_dom_sf"/>
</dbReference>
<sequence length="721" mass="83625">MNILNRNFPKITSGPDDDKAQYETAKKSKKFSLFKKSYKENGILIFKTTTEIVEKIVPELEVAIKLANIIIDIYERAKINREICRIMADRVELAMTSIRLLIRNKDENDEILHQKGYYKSVMRFNRVLGDIKGFIEEISGVKGFKKYVYANYIKGKFEEYRDEFDHAYKALQLAITIEQFVDSEKENKIIKKSLDDLNGCYKDVYKDMKENHNLVMEKLSVLATIIDNSKEMQNNSLVDNINPPKIDAKSILPHESIKHHGNIKLRRYNAQDVACKIIKFPIDGDTPESKKIRGMLAIWNQLKDCTHIIKFYGITKMDAEDYMIIEWAEFNNLKNVYENTKLSWQLKLFIARDIFRGLCFLHFIGILHHDVKAENILVTSGYKCKLSNFELSRAMGENSKEVTDPKSIIRWMAPEKLATYHSEREGSYVRYTDACEMFSFGMFLWELSFNRVPYNHIDKSDDIIEYVINGNRETLNFEKGPSDIIETFTEIITLAWKQDPRDRPQDPAVSAILGRTFFCESSPMSFYEQDNNDSTTTSLENSQSSNMENSIKMDEDYNIVFDDDDDDDLLPFNNVIELHNKPNKTEQDKKLAWEYFNAHAELGNKNALFWKAHYLSEGYYVEKDKKKAIPLFKEAADAGVAEAQYRYAMEFIKVNPDIFLDYLTQSAENGYILAMYNLGMCYTKGQHAPKNTDKGIEYLKIAALKGHEKAIDALKKLDITI</sequence>
<dbReference type="Gene3D" id="1.20.930.20">
    <property type="entry name" value="Adaptor protein Cbl, N-terminal domain"/>
    <property type="match status" value="1"/>
</dbReference>
<dbReference type="Gene3D" id="1.10.510.10">
    <property type="entry name" value="Transferase(Phosphotransferase) domain 1"/>
    <property type="match status" value="1"/>
</dbReference>
<dbReference type="CDD" id="cd21037">
    <property type="entry name" value="MLKL_NTD"/>
    <property type="match status" value="1"/>
</dbReference>
<dbReference type="PANTHER" id="PTHR23257">
    <property type="entry name" value="SERINE-THREONINE PROTEIN KINASE"/>
    <property type="match status" value="1"/>
</dbReference>
<gene>
    <name evidence="3" type="ORF">RhiirA5_398190</name>
</gene>
<dbReference type="EMBL" id="LLXJ01000390">
    <property type="protein sequence ID" value="PKC10323.1"/>
    <property type="molecule type" value="Genomic_DNA"/>
</dbReference>
<feature type="region of interest" description="Disordered" evidence="1">
    <location>
        <begin position="528"/>
        <end position="548"/>
    </location>
</feature>
<dbReference type="GO" id="GO:0007166">
    <property type="term" value="P:cell surface receptor signaling pathway"/>
    <property type="evidence" value="ECO:0007669"/>
    <property type="project" value="InterPro"/>
</dbReference>
<dbReference type="VEuPathDB" id="FungiDB:FUN_014563"/>
<dbReference type="InterPro" id="IPR054000">
    <property type="entry name" value="MLKL_N"/>
</dbReference>
<keyword evidence="3" id="KW-0808">Transferase</keyword>
<accession>A0A2N0PU15</accession>
<dbReference type="Pfam" id="PF22215">
    <property type="entry name" value="MLKL_N"/>
    <property type="match status" value="1"/>
</dbReference>
<dbReference type="PROSITE" id="PS50011">
    <property type="entry name" value="PROTEIN_KINASE_DOM"/>
    <property type="match status" value="1"/>
</dbReference>
<evidence type="ECO:0000313" key="4">
    <source>
        <dbReference type="Proteomes" id="UP000232722"/>
    </source>
</evidence>
<reference evidence="3 4" key="1">
    <citation type="submission" date="2016-04" db="EMBL/GenBank/DDBJ databases">
        <title>Genome analyses suggest a sexual origin of heterokaryosis in a supposedly ancient asexual fungus.</title>
        <authorList>
            <person name="Ropars J."/>
            <person name="Sedzielewska K."/>
            <person name="Noel J."/>
            <person name="Charron P."/>
            <person name="Farinelli L."/>
            <person name="Marton T."/>
            <person name="Kruger M."/>
            <person name="Pelin A."/>
            <person name="Brachmann A."/>
            <person name="Corradi N."/>
        </authorList>
    </citation>
    <scope>NUCLEOTIDE SEQUENCE [LARGE SCALE GENOMIC DNA]</scope>
    <source>
        <strain evidence="3 4">A5</strain>
    </source>
</reference>
<dbReference type="GO" id="GO:0005524">
    <property type="term" value="F:ATP binding"/>
    <property type="evidence" value="ECO:0007669"/>
    <property type="project" value="InterPro"/>
</dbReference>
<dbReference type="GO" id="GO:0004672">
    <property type="term" value="F:protein kinase activity"/>
    <property type="evidence" value="ECO:0007669"/>
    <property type="project" value="InterPro"/>
</dbReference>
<organism evidence="3 4">
    <name type="scientific">Rhizophagus irregularis</name>
    <dbReference type="NCBI Taxonomy" id="588596"/>
    <lineage>
        <taxon>Eukaryota</taxon>
        <taxon>Fungi</taxon>
        <taxon>Fungi incertae sedis</taxon>
        <taxon>Mucoromycota</taxon>
        <taxon>Glomeromycotina</taxon>
        <taxon>Glomeromycetes</taxon>
        <taxon>Glomerales</taxon>
        <taxon>Glomeraceae</taxon>
        <taxon>Rhizophagus</taxon>
    </lineage>
</organism>
<feature type="domain" description="Protein kinase" evidence="2">
    <location>
        <begin position="190"/>
        <end position="518"/>
    </location>
</feature>
<dbReference type="VEuPathDB" id="FungiDB:RhiirFUN_011707"/>
<dbReference type="SMART" id="SM00220">
    <property type="entry name" value="S_TKc"/>
    <property type="match status" value="1"/>
</dbReference>
<dbReference type="SUPFAM" id="SSF81901">
    <property type="entry name" value="HCP-like"/>
    <property type="match status" value="1"/>
</dbReference>
<dbReference type="InterPro" id="IPR001245">
    <property type="entry name" value="Ser-Thr/Tyr_kinase_cat_dom"/>
</dbReference>
<keyword evidence="3" id="KW-0418">Kinase</keyword>
<dbReference type="VEuPathDB" id="FungiDB:RhiirA1_530377"/>
<dbReference type="InterPro" id="IPR006597">
    <property type="entry name" value="Sel1-like"/>
</dbReference>
<dbReference type="Pfam" id="PF08238">
    <property type="entry name" value="Sel1"/>
    <property type="match status" value="3"/>
</dbReference>
<dbReference type="GO" id="GO:0005737">
    <property type="term" value="C:cytoplasm"/>
    <property type="evidence" value="ECO:0007669"/>
    <property type="project" value="TreeGrafter"/>
</dbReference>
<name>A0A2N0PU15_9GLOM</name>
<dbReference type="InterPro" id="IPR011990">
    <property type="entry name" value="TPR-like_helical_dom_sf"/>
</dbReference>
<dbReference type="AlphaFoldDB" id="A0A2N0PU15"/>
<proteinExistence type="predicted"/>
<dbReference type="InterPro" id="IPR011009">
    <property type="entry name" value="Kinase-like_dom_sf"/>
</dbReference>
<dbReference type="SUPFAM" id="SSF56112">
    <property type="entry name" value="Protein kinase-like (PK-like)"/>
    <property type="match status" value="1"/>
</dbReference>
<dbReference type="InterPro" id="IPR008271">
    <property type="entry name" value="Ser/Thr_kinase_AS"/>
</dbReference>
<reference evidence="3 4" key="2">
    <citation type="submission" date="2017-09" db="EMBL/GenBank/DDBJ databases">
        <title>Extensive intraspecific genome diversity in a model arbuscular mycorrhizal fungus.</title>
        <authorList>
            <person name="Chen E.C."/>
            <person name="Morin E."/>
            <person name="Beaudet D."/>
            <person name="Noel J."/>
            <person name="Ndikumana S."/>
            <person name="Charron P."/>
            <person name="St-Onge C."/>
            <person name="Giorgi J."/>
            <person name="Grigoriev I.V."/>
            <person name="Roux C."/>
            <person name="Martin F.M."/>
            <person name="Corradi N."/>
        </authorList>
    </citation>
    <scope>NUCLEOTIDE SEQUENCE [LARGE SCALE GENOMIC DNA]</scope>
    <source>
        <strain evidence="3 4">A5</strain>
    </source>
</reference>
<evidence type="ECO:0000259" key="2">
    <source>
        <dbReference type="PROSITE" id="PS50011"/>
    </source>
</evidence>
<dbReference type="InterPro" id="IPR000719">
    <property type="entry name" value="Prot_kinase_dom"/>
</dbReference>
<comment type="caution">
    <text evidence="3">The sequence shown here is derived from an EMBL/GenBank/DDBJ whole genome shotgun (WGS) entry which is preliminary data.</text>
</comment>
<dbReference type="InterPro" id="IPR059179">
    <property type="entry name" value="MLKL-like_MCAfunc"/>
</dbReference>
<evidence type="ECO:0000313" key="3">
    <source>
        <dbReference type="EMBL" id="PKC10323.1"/>
    </source>
</evidence>